<dbReference type="Pfam" id="PF00581">
    <property type="entry name" value="Rhodanese"/>
    <property type="match status" value="1"/>
</dbReference>
<evidence type="ECO:0000313" key="2">
    <source>
        <dbReference type="EMBL" id="KEQ27362.1"/>
    </source>
</evidence>
<dbReference type="PANTHER" id="PTHR43031">
    <property type="entry name" value="FAD-DEPENDENT OXIDOREDUCTASE"/>
    <property type="match status" value="1"/>
</dbReference>
<dbReference type="SMART" id="SM00450">
    <property type="entry name" value="RHOD"/>
    <property type="match status" value="1"/>
</dbReference>
<comment type="caution">
    <text evidence="2">The sequence shown here is derived from an EMBL/GenBank/DDBJ whole genome shotgun (WGS) entry which is preliminary data.</text>
</comment>
<dbReference type="AlphaFoldDB" id="A0A081P9I9"/>
<dbReference type="eggNOG" id="COG0607">
    <property type="taxonomic scope" value="Bacteria"/>
</dbReference>
<dbReference type="EMBL" id="JNVM01000004">
    <property type="protein sequence ID" value="KEQ27362.1"/>
    <property type="molecule type" value="Genomic_DNA"/>
</dbReference>
<proteinExistence type="predicted"/>
<reference evidence="2 3" key="1">
    <citation type="submission" date="2014-06" db="EMBL/GenBank/DDBJ databases">
        <title>Draft genome sequence of Paenibacillus sp. MSt1.</title>
        <authorList>
            <person name="Aw Y.K."/>
            <person name="Ong K.S."/>
            <person name="Gan H.M."/>
            <person name="Lee S.M."/>
        </authorList>
    </citation>
    <scope>NUCLEOTIDE SEQUENCE [LARGE SCALE GENOMIC DNA]</scope>
    <source>
        <strain evidence="2 3">MSt1</strain>
    </source>
</reference>
<dbReference type="PANTHER" id="PTHR43031:SF17">
    <property type="entry name" value="SULFURTRANSFERASE YTWF-RELATED"/>
    <property type="match status" value="1"/>
</dbReference>
<dbReference type="InterPro" id="IPR050229">
    <property type="entry name" value="GlpE_sulfurtransferase"/>
</dbReference>
<dbReference type="CDD" id="cd00158">
    <property type="entry name" value="RHOD"/>
    <property type="match status" value="1"/>
</dbReference>
<dbReference type="InterPro" id="IPR036873">
    <property type="entry name" value="Rhodanese-like_dom_sf"/>
</dbReference>
<dbReference type="Gene3D" id="3.40.250.10">
    <property type="entry name" value="Rhodanese-like domain"/>
    <property type="match status" value="1"/>
</dbReference>
<organism evidence="2 3">
    <name type="scientific">Paenibacillus tyrfis</name>
    <dbReference type="NCBI Taxonomy" id="1501230"/>
    <lineage>
        <taxon>Bacteria</taxon>
        <taxon>Bacillati</taxon>
        <taxon>Bacillota</taxon>
        <taxon>Bacilli</taxon>
        <taxon>Bacillales</taxon>
        <taxon>Paenibacillaceae</taxon>
        <taxon>Paenibacillus</taxon>
    </lineage>
</organism>
<dbReference type="SUPFAM" id="SSF52821">
    <property type="entry name" value="Rhodanese/Cell cycle control phosphatase"/>
    <property type="match status" value="1"/>
</dbReference>
<keyword evidence="3" id="KW-1185">Reference proteome</keyword>
<evidence type="ECO:0000313" key="3">
    <source>
        <dbReference type="Proteomes" id="UP000028123"/>
    </source>
</evidence>
<sequence length="97" mass="10982">MHTITPQEVKQRLENGEKLTIIDVREQEEVALGMIPGAKHIPLMEIPQRLDEIPQHSETILVCRSSNRSGRALEYLEAQGFTGLVNMTGGMLEWEQL</sequence>
<dbReference type="InterPro" id="IPR001763">
    <property type="entry name" value="Rhodanese-like_dom"/>
</dbReference>
<dbReference type="OrthoDB" id="9800872at2"/>
<gene>
    <name evidence="2" type="ORF">ET33_26225</name>
</gene>
<dbReference type="RefSeq" id="WP_036677640.1">
    <property type="nucleotide sequence ID" value="NZ_FYEP01000025.1"/>
</dbReference>
<evidence type="ECO:0000259" key="1">
    <source>
        <dbReference type="PROSITE" id="PS50206"/>
    </source>
</evidence>
<name>A0A081P9I9_9BACL</name>
<dbReference type="PROSITE" id="PS50206">
    <property type="entry name" value="RHODANESE_3"/>
    <property type="match status" value="1"/>
</dbReference>
<accession>A0A081P9I9</accession>
<protein>
    <recommendedName>
        <fullName evidence="1">Rhodanese domain-containing protein</fullName>
    </recommendedName>
</protein>
<feature type="domain" description="Rhodanese" evidence="1">
    <location>
        <begin position="15"/>
        <end position="96"/>
    </location>
</feature>
<dbReference type="Proteomes" id="UP000028123">
    <property type="component" value="Unassembled WGS sequence"/>
</dbReference>